<sequence precursor="true">MIPTIGNRTWILSALLLGLLGPSPAHAQYYGYGYNNYGYGGYGYGGWQSPLNNSANWGLRASAELQAEAAARSDNIRAYSQSELQASQTQLTRAQARRLAIENRYQAERDKLQLAQMKSQLAKQQTDAAQVRTRAIQAPSSTTATNAAAGATRGTTGSTVSVVPTKAFHEASSSYVKSFGGNKVNWPKALMGEAFAKDRTKIDALVAMHDESNAKQRNEIRSQLRLELAELSYDLHKNHDAMSSAEYLSAQQFLKRMTLATW</sequence>
<evidence type="ECO:0000313" key="4">
    <source>
        <dbReference type="EMBL" id="QDU59766.1"/>
    </source>
</evidence>
<keyword evidence="3" id="KW-0732">Signal</keyword>
<dbReference type="RefSeq" id="WP_145254558.1">
    <property type="nucleotide sequence ID" value="NZ_CP036279.1"/>
</dbReference>
<accession>A0A518AYG4</accession>
<proteinExistence type="predicted"/>
<reference evidence="4 5" key="1">
    <citation type="submission" date="2019-02" db="EMBL/GenBank/DDBJ databases">
        <title>Deep-cultivation of Planctomycetes and their phenomic and genomic characterization uncovers novel biology.</title>
        <authorList>
            <person name="Wiegand S."/>
            <person name="Jogler M."/>
            <person name="Boedeker C."/>
            <person name="Pinto D."/>
            <person name="Vollmers J."/>
            <person name="Rivas-Marin E."/>
            <person name="Kohn T."/>
            <person name="Peeters S.H."/>
            <person name="Heuer A."/>
            <person name="Rast P."/>
            <person name="Oberbeckmann S."/>
            <person name="Bunk B."/>
            <person name="Jeske O."/>
            <person name="Meyerdierks A."/>
            <person name="Storesund J.E."/>
            <person name="Kallscheuer N."/>
            <person name="Luecker S."/>
            <person name="Lage O.M."/>
            <person name="Pohl T."/>
            <person name="Merkel B.J."/>
            <person name="Hornburger P."/>
            <person name="Mueller R.-W."/>
            <person name="Bruemmer F."/>
            <person name="Labrenz M."/>
            <person name="Spormann A.M."/>
            <person name="Op den Camp H."/>
            <person name="Overmann J."/>
            <person name="Amann R."/>
            <person name="Jetten M.S.M."/>
            <person name="Mascher T."/>
            <person name="Medema M.H."/>
            <person name="Devos D.P."/>
            <person name="Kaster A.-K."/>
            <person name="Ovreas L."/>
            <person name="Rohde M."/>
            <person name="Galperin M.Y."/>
            <person name="Jogler C."/>
        </authorList>
    </citation>
    <scope>NUCLEOTIDE SEQUENCE [LARGE SCALE GENOMIC DNA]</scope>
    <source>
        <strain evidence="4 5">Pan216</strain>
    </source>
</reference>
<feature type="chain" id="PRO_5022121176" evidence="3">
    <location>
        <begin position="28"/>
        <end position="262"/>
    </location>
</feature>
<dbReference type="KEGG" id="knv:Pan216_05980"/>
<feature type="signal peptide" evidence="3">
    <location>
        <begin position="1"/>
        <end position="27"/>
    </location>
</feature>
<protein>
    <submittedName>
        <fullName evidence="4">Uncharacterized protein</fullName>
    </submittedName>
</protein>
<dbReference type="EMBL" id="CP036279">
    <property type="protein sequence ID" value="QDU59766.1"/>
    <property type="molecule type" value="Genomic_DNA"/>
</dbReference>
<dbReference type="AlphaFoldDB" id="A0A518AYG4"/>
<feature type="region of interest" description="Disordered" evidence="2">
    <location>
        <begin position="135"/>
        <end position="156"/>
    </location>
</feature>
<gene>
    <name evidence="4" type="ORF">Pan216_05980</name>
</gene>
<organism evidence="4 5">
    <name type="scientific">Kolteria novifilia</name>
    <dbReference type="NCBI Taxonomy" id="2527975"/>
    <lineage>
        <taxon>Bacteria</taxon>
        <taxon>Pseudomonadati</taxon>
        <taxon>Planctomycetota</taxon>
        <taxon>Planctomycetia</taxon>
        <taxon>Kolteriales</taxon>
        <taxon>Kolteriaceae</taxon>
        <taxon>Kolteria</taxon>
    </lineage>
</organism>
<evidence type="ECO:0000256" key="3">
    <source>
        <dbReference type="SAM" id="SignalP"/>
    </source>
</evidence>
<evidence type="ECO:0000256" key="1">
    <source>
        <dbReference type="SAM" id="Coils"/>
    </source>
</evidence>
<evidence type="ECO:0000256" key="2">
    <source>
        <dbReference type="SAM" id="MobiDB-lite"/>
    </source>
</evidence>
<keyword evidence="5" id="KW-1185">Reference proteome</keyword>
<keyword evidence="1" id="KW-0175">Coiled coil</keyword>
<name>A0A518AYG4_9BACT</name>
<dbReference type="Proteomes" id="UP000317093">
    <property type="component" value="Chromosome"/>
</dbReference>
<feature type="coiled-coil region" evidence="1">
    <location>
        <begin position="84"/>
        <end position="134"/>
    </location>
</feature>
<feature type="compositionally biased region" description="Low complexity" evidence="2">
    <location>
        <begin position="138"/>
        <end position="156"/>
    </location>
</feature>
<evidence type="ECO:0000313" key="5">
    <source>
        <dbReference type="Proteomes" id="UP000317093"/>
    </source>
</evidence>